<organism evidence="4 5">
    <name type="scientific">Penicillium malachiteum</name>
    <dbReference type="NCBI Taxonomy" id="1324776"/>
    <lineage>
        <taxon>Eukaryota</taxon>
        <taxon>Fungi</taxon>
        <taxon>Dikarya</taxon>
        <taxon>Ascomycota</taxon>
        <taxon>Pezizomycotina</taxon>
        <taxon>Eurotiomycetes</taxon>
        <taxon>Eurotiomycetidae</taxon>
        <taxon>Eurotiales</taxon>
        <taxon>Aspergillaceae</taxon>
        <taxon>Penicillium</taxon>
    </lineage>
</organism>
<dbReference type="Gene3D" id="3.40.50.720">
    <property type="entry name" value="NAD(P)-binding Rossmann-like Domain"/>
    <property type="match status" value="1"/>
</dbReference>
<evidence type="ECO:0000313" key="4">
    <source>
        <dbReference type="EMBL" id="KAJ5728249.1"/>
    </source>
</evidence>
<dbReference type="InterPro" id="IPR050425">
    <property type="entry name" value="NAD(P)_dehydrat-like"/>
</dbReference>
<dbReference type="Proteomes" id="UP001215712">
    <property type="component" value="Unassembled WGS sequence"/>
</dbReference>
<evidence type="ECO:0000313" key="5">
    <source>
        <dbReference type="Proteomes" id="UP001215712"/>
    </source>
</evidence>
<dbReference type="InterPro" id="IPR001509">
    <property type="entry name" value="Epimerase_deHydtase"/>
</dbReference>
<proteinExistence type="inferred from homology"/>
<protein>
    <submittedName>
        <fullName evidence="4">NAD(P)-binding protein</fullName>
    </submittedName>
</protein>
<comment type="caution">
    <text evidence="4">The sequence shown here is derived from an EMBL/GenBank/DDBJ whole genome shotgun (WGS) entry which is preliminary data.</text>
</comment>
<dbReference type="InterPro" id="IPR036291">
    <property type="entry name" value="NAD(P)-bd_dom_sf"/>
</dbReference>
<dbReference type="PANTHER" id="PTHR10366:SF812">
    <property type="entry name" value="VPS9 DOMAIN-CONTAINING PROTEIN"/>
    <property type="match status" value="1"/>
</dbReference>
<sequence>MSKPLVFITGATGFIGAQVVATTLQAGYRVRLSIRKAEQEAVVRARYVGYDGYEGIEFIVIPDLSKQESFSSALVGVDYVFHLASPTPSSGDIQTAYIDPAVEGTLSVLRAAQAFEQIKKIVIVSSLLALGPVDTFFAHEVSLRDNTGETIPVDLSMHLPEGPAGEALKYSVSKIKAHEATREFITNNTPSYKVITFHPTFVLGDSMLQERPEDIGGINAMFWKGLSQEKPTIHHSWVHVRDVADAHVKVLQTEIETGKEFILARPVDWEDVVSYLNEKYPEVECKMKGPFEDNWKIDTTTAEEILGMKWRSAHSIIDDLTQQQLALRAKVASS</sequence>
<keyword evidence="5" id="KW-1185">Reference proteome</keyword>
<comment type="similarity">
    <text evidence="2">Belongs to the NAD(P)-dependent epimerase/dehydratase family. Dihydroflavonol-4-reductase subfamily.</text>
</comment>
<dbReference type="GO" id="GO:0016616">
    <property type="term" value="F:oxidoreductase activity, acting on the CH-OH group of donors, NAD or NADP as acceptor"/>
    <property type="evidence" value="ECO:0007669"/>
    <property type="project" value="TreeGrafter"/>
</dbReference>
<evidence type="ECO:0000256" key="2">
    <source>
        <dbReference type="ARBA" id="ARBA00023445"/>
    </source>
</evidence>
<dbReference type="PANTHER" id="PTHR10366">
    <property type="entry name" value="NAD DEPENDENT EPIMERASE/DEHYDRATASE"/>
    <property type="match status" value="1"/>
</dbReference>
<keyword evidence="1" id="KW-0560">Oxidoreductase</keyword>
<dbReference type="EMBL" id="JAQJAN010000005">
    <property type="protein sequence ID" value="KAJ5728249.1"/>
    <property type="molecule type" value="Genomic_DNA"/>
</dbReference>
<dbReference type="SUPFAM" id="SSF51735">
    <property type="entry name" value="NAD(P)-binding Rossmann-fold domains"/>
    <property type="match status" value="1"/>
</dbReference>
<gene>
    <name evidence="4" type="ORF">N7493_004579</name>
</gene>
<feature type="domain" description="NAD-dependent epimerase/dehydratase" evidence="3">
    <location>
        <begin position="6"/>
        <end position="261"/>
    </location>
</feature>
<name>A0AAD6MX48_9EURO</name>
<reference evidence="4" key="2">
    <citation type="submission" date="2023-01" db="EMBL/GenBank/DDBJ databases">
        <authorList>
            <person name="Petersen C."/>
        </authorList>
    </citation>
    <scope>NUCLEOTIDE SEQUENCE</scope>
    <source>
        <strain evidence="4">IBT 17514</strain>
    </source>
</reference>
<accession>A0AAD6MX48</accession>
<reference evidence="4" key="1">
    <citation type="journal article" date="2023" name="IMA Fungus">
        <title>Comparative genomic study of the Penicillium genus elucidates a diverse pangenome and 15 lateral gene transfer events.</title>
        <authorList>
            <person name="Petersen C."/>
            <person name="Sorensen T."/>
            <person name="Nielsen M.R."/>
            <person name="Sondergaard T.E."/>
            <person name="Sorensen J.L."/>
            <person name="Fitzpatrick D.A."/>
            <person name="Frisvad J.C."/>
            <person name="Nielsen K.L."/>
        </authorList>
    </citation>
    <scope>NUCLEOTIDE SEQUENCE</scope>
    <source>
        <strain evidence="4">IBT 17514</strain>
    </source>
</reference>
<dbReference type="AlphaFoldDB" id="A0AAD6MX48"/>
<evidence type="ECO:0000256" key="1">
    <source>
        <dbReference type="ARBA" id="ARBA00023002"/>
    </source>
</evidence>
<evidence type="ECO:0000259" key="3">
    <source>
        <dbReference type="Pfam" id="PF01370"/>
    </source>
</evidence>
<dbReference type="Pfam" id="PF01370">
    <property type="entry name" value="Epimerase"/>
    <property type="match status" value="1"/>
</dbReference>